<evidence type="ECO:0000256" key="14">
    <source>
        <dbReference type="ARBA" id="ARBA00023214"/>
    </source>
</evidence>
<accession>A0A8S1BXX2</accession>
<proteinExistence type="inferred from homology"/>
<dbReference type="GO" id="GO:0045211">
    <property type="term" value="C:postsynaptic membrane"/>
    <property type="evidence" value="ECO:0007669"/>
    <property type="project" value="UniProtKB-SubCell"/>
</dbReference>
<organism evidence="24 25">
    <name type="scientific">Cloeon dipterum</name>
    <dbReference type="NCBI Taxonomy" id="197152"/>
    <lineage>
        <taxon>Eukaryota</taxon>
        <taxon>Metazoa</taxon>
        <taxon>Ecdysozoa</taxon>
        <taxon>Arthropoda</taxon>
        <taxon>Hexapoda</taxon>
        <taxon>Insecta</taxon>
        <taxon>Pterygota</taxon>
        <taxon>Palaeoptera</taxon>
        <taxon>Ephemeroptera</taxon>
        <taxon>Pisciforma</taxon>
        <taxon>Baetidae</taxon>
        <taxon>Cloeon</taxon>
    </lineage>
</organism>
<keyword evidence="7" id="KW-0770">Synapse</keyword>
<evidence type="ECO:0000313" key="25">
    <source>
        <dbReference type="Proteomes" id="UP000494165"/>
    </source>
</evidence>
<keyword evidence="25" id="KW-1185">Reference proteome</keyword>
<keyword evidence="5 20" id="KW-0732">Signal</keyword>
<keyword evidence="3" id="KW-1003">Cell membrane</keyword>
<dbReference type="EMBL" id="CADEPI010000012">
    <property type="protein sequence ID" value="CAB3363458.1"/>
    <property type="molecule type" value="Genomic_DNA"/>
</dbReference>
<evidence type="ECO:0000256" key="4">
    <source>
        <dbReference type="ARBA" id="ARBA00022692"/>
    </source>
</evidence>
<name>A0A8S1BXX2_9INSE</name>
<evidence type="ECO:0000256" key="13">
    <source>
        <dbReference type="ARBA" id="ARBA00023180"/>
    </source>
</evidence>
<evidence type="ECO:0000256" key="2">
    <source>
        <dbReference type="ARBA" id="ARBA00022448"/>
    </source>
</evidence>
<evidence type="ECO:0000256" key="21">
    <source>
        <dbReference type="SAM" id="MobiDB-lite"/>
    </source>
</evidence>
<keyword evidence="13" id="KW-0325">Glycoprotein</keyword>
<comment type="subcellular location">
    <subcellularLocation>
        <location evidence="18">Postsynaptic cell membrane</location>
        <topology evidence="18">Multi-pass membrane protein</topology>
    </subcellularLocation>
</comment>
<feature type="signal peptide" evidence="20">
    <location>
        <begin position="1"/>
        <end position="16"/>
    </location>
</feature>
<dbReference type="PRINTS" id="PR00252">
    <property type="entry name" value="NRIONCHANNEL"/>
</dbReference>
<keyword evidence="4 20" id="KW-0812">Transmembrane</keyword>
<dbReference type="SUPFAM" id="SSF90112">
    <property type="entry name" value="Neurotransmitter-gated ion-channel transmembrane pore"/>
    <property type="match status" value="1"/>
</dbReference>
<dbReference type="InterPro" id="IPR018000">
    <property type="entry name" value="Neurotransmitter_ion_chnl_CS"/>
</dbReference>
<keyword evidence="15" id="KW-0628">Postsynaptic cell membrane</keyword>
<evidence type="ECO:0000256" key="19">
    <source>
        <dbReference type="ARBA" id="ARBA00071250"/>
    </source>
</evidence>
<keyword evidence="16" id="KW-1071">Ligand-gated ion channel</keyword>
<feature type="transmembrane region" description="Helical" evidence="20">
    <location>
        <begin position="314"/>
        <end position="336"/>
    </location>
</feature>
<comment type="caution">
    <text evidence="24">The sequence shown here is derived from an EMBL/GenBank/DDBJ whole genome shotgun (WGS) entry which is preliminary data.</text>
</comment>
<gene>
    <name evidence="24" type="ORF">CLODIP_2_CD02212</name>
</gene>
<dbReference type="Pfam" id="PF02931">
    <property type="entry name" value="Neur_chan_LBD"/>
    <property type="match status" value="1"/>
</dbReference>
<dbReference type="GO" id="GO:0099095">
    <property type="term" value="F:ligand-gated monoatomic anion channel activity"/>
    <property type="evidence" value="ECO:0007669"/>
    <property type="project" value="UniProtKB-ARBA"/>
</dbReference>
<feature type="transmembrane region" description="Helical" evidence="20">
    <location>
        <begin position="282"/>
        <end position="302"/>
    </location>
</feature>
<evidence type="ECO:0000259" key="23">
    <source>
        <dbReference type="Pfam" id="PF02932"/>
    </source>
</evidence>
<evidence type="ECO:0000256" key="16">
    <source>
        <dbReference type="ARBA" id="ARBA00023286"/>
    </source>
</evidence>
<evidence type="ECO:0000256" key="5">
    <source>
        <dbReference type="ARBA" id="ARBA00022729"/>
    </source>
</evidence>
<evidence type="ECO:0000256" key="3">
    <source>
        <dbReference type="ARBA" id="ARBA00022475"/>
    </source>
</evidence>
<keyword evidence="6 20" id="KW-1133">Transmembrane helix</keyword>
<keyword evidence="17 20" id="KW-0407">Ion channel</keyword>
<dbReference type="GO" id="GO:0005230">
    <property type="term" value="F:extracellular ligand-gated monoatomic ion channel activity"/>
    <property type="evidence" value="ECO:0007669"/>
    <property type="project" value="InterPro"/>
</dbReference>
<dbReference type="PRINTS" id="PR00253">
    <property type="entry name" value="GABAARECEPTR"/>
</dbReference>
<dbReference type="InterPro" id="IPR006202">
    <property type="entry name" value="Neur_chan_lig-bd"/>
</dbReference>
<dbReference type="InterPro" id="IPR038050">
    <property type="entry name" value="Neuro_actylchol_rec"/>
</dbReference>
<dbReference type="GO" id="GO:0005254">
    <property type="term" value="F:chloride channel activity"/>
    <property type="evidence" value="ECO:0007669"/>
    <property type="project" value="UniProtKB-KW"/>
</dbReference>
<feature type="transmembrane region" description="Helical" evidence="20">
    <location>
        <begin position="250"/>
        <end position="273"/>
    </location>
</feature>
<evidence type="ECO:0000256" key="20">
    <source>
        <dbReference type="RuleBase" id="RU000687"/>
    </source>
</evidence>
<dbReference type="CDD" id="cd19049">
    <property type="entry name" value="LGIC_TM_anion"/>
    <property type="match status" value="1"/>
</dbReference>
<dbReference type="InterPro" id="IPR036734">
    <property type="entry name" value="Neur_chan_lig-bd_sf"/>
</dbReference>
<dbReference type="InterPro" id="IPR006201">
    <property type="entry name" value="Neur_channel"/>
</dbReference>
<dbReference type="PANTHER" id="PTHR18945">
    <property type="entry name" value="NEUROTRANSMITTER GATED ION CHANNEL"/>
    <property type="match status" value="1"/>
</dbReference>
<keyword evidence="8 20" id="KW-0406">Ion transport</keyword>
<feature type="domain" description="Neurotransmitter-gated ion-channel transmembrane" evidence="23">
    <location>
        <begin position="256"/>
        <end position="369"/>
    </location>
</feature>
<evidence type="ECO:0000256" key="8">
    <source>
        <dbReference type="ARBA" id="ARBA00023065"/>
    </source>
</evidence>
<dbReference type="FunFam" id="2.70.170.10:FF:000021">
    <property type="entry name" value="Gamma-aminobutyric acid receptor isoform 3b"/>
    <property type="match status" value="1"/>
</dbReference>
<evidence type="ECO:0000256" key="10">
    <source>
        <dbReference type="ARBA" id="ARBA00023157"/>
    </source>
</evidence>
<feature type="compositionally biased region" description="Pro residues" evidence="21">
    <location>
        <begin position="412"/>
        <end position="421"/>
    </location>
</feature>
<dbReference type="Gene3D" id="2.70.170.10">
    <property type="entry name" value="Neurotransmitter-gated ion-channel ligand-binding domain"/>
    <property type="match status" value="1"/>
</dbReference>
<dbReference type="InterPro" id="IPR006028">
    <property type="entry name" value="GABAA/Glycine_rcpt"/>
</dbReference>
<keyword evidence="14" id="KW-0868">Chloride</keyword>
<evidence type="ECO:0000256" key="12">
    <source>
        <dbReference type="ARBA" id="ARBA00023173"/>
    </source>
</evidence>
<evidence type="ECO:0000256" key="15">
    <source>
        <dbReference type="ARBA" id="ARBA00023257"/>
    </source>
</evidence>
<reference evidence="24 25" key="1">
    <citation type="submission" date="2020-04" db="EMBL/GenBank/DDBJ databases">
        <authorList>
            <person name="Alioto T."/>
            <person name="Alioto T."/>
            <person name="Gomez Garrido J."/>
        </authorList>
    </citation>
    <scope>NUCLEOTIDE SEQUENCE [LARGE SCALE GENOMIC DNA]</scope>
</reference>
<evidence type="ECO:0000256" key="18">
    <source>
        <dbReference type="ARBA" id="ARBA00034104"/>
    </source>
</evidence>
<keyword evidence="10" id="KW-1015">Disulfide bond</keyword>
<dbReference type="Proteomes" id="UP000494165">
    <property type="component" value="Unassembled WGS sequence"/>
</dbReference>
<dbReference type="InterPro" id="IPR036719">
    <property type="entry name" value="Neuro-gated_channel_TM_sf"/>
</dbReference>
<feature type="chain" id="PRO_5035968629" description="Gamma-aminobutyric acid receptor subunit beta" evidence="20">
    <location>
        <begin position="17"/>
        <end position="551"/>
    </location>
</feature>
<evidence type="ECO:0000256" key="9">
    <source>
        <dbReference type="ARBA" id="ARBA00023136"/>
    </source>
</evidence>
<dbReference type="InterPro" id="IPR006029">
    <property type="entry name" value="Neurotrans-gated_channel_TM"/>
</dbReference>
<dbReference type="Pfam" id="PF02932">
    <property type="entry name" value="Neur_chan_memb"/>
    <property type="match status" value="1"/>
</dbReference>
<evidence type="ECO:0000256" key="11">
    <source>
        <dbReference type="ARBA" id="ARBA00023170"/>
    </source>
</evidence>
<protein>
    <recommendedName>
        <fullName evidence="19">Gamma-aminobutyric acid receptor subunit beta</fullName>
    </recommendedName>
</protein>
<dbReference type="GO" id="GO:0004888">
    <property type="term" value="F:transmembrane signaling receptor activity"/>
    <property type="evidence" value="ECO:0007669"/>
    <property type="project" value="InterPro"/>
</dbReference>
<dbReference type="PROSITE" id="PS00236">
    <property type="entry name" value="NEUROTR_ION_CHANNEL"/>
    <property type="match status" value="1"/>
</dbReference>
<dbReference type="NCBIfam" id="TIGR00860">
    <property type="entry name" value="LIC"/>
    <property type="match status" value="1"/>
</dbReference>
<sequence length="551" mass="62348">MLWGPVLLLLLGAAVGLPGLRDHRQVARNVTRLLDDLLATDRYDKRIRPDFGGPPVKITVNMYIKSIGPVSETDEWYAMDCYFRQKWFDSRLRFNLTGLDEFSMNWLFLERVWKPDTFFMNGKKSYLHRITVPNKFLRIRSDGFLTYSMRLTIKASCKMHLRKFPLDSQNCPLMIGSYGYSAADVIYEWPDSLEPVGLEPGVSLAQYDLVNITTDTENARDQLRVRRADRRIAEDFSVIRVNFHLKRMTGYFMLQVYVPCTLIVSCSWVSFWIDPDAVPARVSLGVTTVLSMTTMGFGGRAQMPKVSYRMALDWFVILCFSFVFAVMVEYAAINFIDTITEDLKKIISERKKQAQKEKAIQRALMVAEDETGHLLSEAAENAPPPELVGAALITGPLAAAVAVGAVGHMEDPPPPSPPPDGKLPLEDDLPPPPPPLPPPEEAKEPNEKTDKVEAPLASTEDEVIEIEAETENPESWLLECACSPVRRMRRLRGVHLLPTEADVVAAEGVQKEKFSNIDIQSRKIFPLGFTILLTIYWVMYMYYITDEVPES</sequence>
<feature type="region of interest" description="Disordered" evidence="21">
    <location>
        <begin position="407"/>
        <end position="460"/>
    </location>
</feature>
<dbReference type="SUPFAM" id="SSF63712">
    <property type="entry name" value="Nicotinic receptor ligand binding domain-like"/>
    <property type="match status" value="1"/>
</dbReference>
<comment type="similarity">
    <text evidence="1">Belongs to the ligand-gated ion channel (TC 1.A.9) family. Gamma-aminobutyric acid receptor (TC 1.A.9.5) subfamily.</text>
</comment>
<evidence type="ECO:0000256" key="17">
    <source>
        <dbReference type="ARBA" id="ARBA00023303"/>
    </source>
</evidence>
<keyword evidence="2 20" id="KW-0813">Transport</keyword>
<feature type="domain" description="Neurotransmitter-gated ion-channel ligand-binding" evidence="22">
    <location>
        <begin position="31"/>
        <end position="248"/>
    </location>
</feature>
<dbReference type="AlphaFoldDB" id="A0A8S1BXX2"/>
<feature type="compositionally biased region" description="Basic and acidic residues" evidence="21">
    <location>
        <begin position="440"/>
        <end position="453"/>
    </location>
</feature>
<dbReference type="OrthoDB" id="203862at2759"/>
<feature type="transmembrane region" description="Helical" evidence="20">
    <location>
        <begin position="524"/>
        <end position="544"/>
    </location>
</feature>
<feature type="compositionally biased region" description="Pro residues" evidence="21">
    <location>
        <begin position="430"/>
        <end position="439"/>
    </location>
</feature>
<evidence type="ECO:0000256" key="6">
    <source>
        <dbReference type="ARBA" id="ARBA00022989"/>
    </source>
</evidence>
<dbReference type="GO" id="GO:0034707">
    <property type="term" value="C:chloride channel complex"/>
    <property type="evidence" value="ECO:0007669"/>
    <property type="project" value="UniProtKB-KW"/>
</dbReference>
<keyword evidence="9 20" id="KW-0472">Membrane</keyword>
<evidence type="ECO:0000313" key="24">
    <source>
        <dbReference type="EMBL" id="CAB3363458.1"/>
    </source>
</evidence>
<keyword evidence="11" id="KW-0675">Receptor</keyword>
<evidence type="ECO:0000256" key="1">
    <source>
        <dbReference type="ARBA" id="ARBA00010180"/>
    </source>
</evidence>
<evidence type="ECO:0000256" key="7">
    <source>
        <dbReference type="ARBA" id="ARBA00023018"/>
    </source>
</evidence>
<evidence type="ECO:0000259" key="22">
    <source>
        <dbReference type="Pfam" id="PF02931"/>
    </source>
</evidence>
<keyword evidence="12" id="KW-0869">Chloride channel</keyword>
<dbReference type="Gene3D" id="1.20.58.390">
    <property type="entry name" value="Neurotransmitter-gated ion-channel transmembrane domain"/>
    <property type="match status" value="1"/>
</dbReference>